<dbReference type="EMBL" id="VEVO01000014">
    <property type="protein sequence ID" value="KAF0031328.1"/>
    <property type="molecule type" value="Genomic_DNA"/>
</dbReference>
<proteinExistence type="predicted"/>
<protein>
    <submittedName>
        <fullName evidence="1">Uncharacterized protein</fullName>
    </submittedName>
</protein>
<evidence type="ECO:0000313" key="2">
    <source>
        <dbReference type="Proteomes" id="UP000438429"/>
    </source>
</evidence>
<comment type="caution">
    <text evidence="1">The sequence shown here is derived from an EMBL/GenBank/DDBJ whole genome shotgun (WGS) entry which is preliminary data.</text>
</comment>
<reference evidence="1 2" key="1">
    <citation type="submission" date="2019-06" db="EMBL/GenBank/DDBJ databases">
        <title>Draft genomes of female and male turbot (Scophthalmus maximus).</title>
        <authorList>
            <person name="Xu H."/>
            <person name="Xu X.-W."/>
            <person name="Shao C."/>
            <person name="Chen S."/>
        </authorList>
    </citation>
    <scope>NUCLEOTIDE SEQUENCE [LARGE SCALE GENOMIC DNA]</scope>
    <source>
        <strain evidence="1">Ysfricsl-2016a</strain>
        <tissue evidence="1">Blood</tissue>
    </source>
</reference>
<dbReference type="AlphaFoldDB" id="A0A6A4SGI5"/>
<name>A0A6A4SGI5_SCOMX</name>
<sequence length="68" mass="7140">MASSIRNKCQCLQQAFSNPLAKNWALTRTRTEVDPTVTVGAGEKAAGEKAAGGVGEFGLKANRCVCAR</sequence>
<evidence type="ECO:0000313" key="1">
    <source>
        <dbReference type="EMBL" id="KAF0031328.1"/>
    </source>
</evidence>
<organism evidence="1 2">
    <name type="scientific">Scophthalmus maximus</name>
    <name type="common">Turbot</name>
    <name type="synonym">Psetta maxima</name>
    <dbReference type="NCBI Taxonomy" id="52904"/>
    <lineage>
        <taxon>Eukaryota</taxon>
        <taxon>Metazoa</taxon>
        <taxon>Chordata</taxon>
        <taxon>Craniata</taxon>
        <taxon>Vertebrata</taxon>
        <taxon>Euteleostomi</taxon>
        <taxon>Actinopterygii</taxon>
        <taxon>Neopterygii</taxon>
        <taxon>Teleostei</taxon>
        <taxon>Neoteleostei</taxon>
        <taxon>Acanthomorphata</taxon>
        <taxon>Carangaria</taxon>
        <taxon>Pleuronectiformes</taxon>
        <taxon>Pleuronectoidei</taxon>
        <taxon>Scophthalmidae</taxon>
        <taxon>Scophthalmus</taxon>
    </lineage>
</organism>
<dbReference type="Proteomes" id="UP000438429">
    <property type="component" value="Unassembled WGS sequence"/>
</dbReference>
<accession>A0A6A4SGI5</accession>
<gene>
    <name evidence="1" type="ORF">F2P81_015883</name>
</gene>